<comment type="subcellular location">
    <subcellularLocation>
        <location evidence="2">Membrane</location>
        <topology evidence="2">Multi-pass membrane protein</topology>
    </subcellularLocation>
</comment>
<dbReference type="Pfam" id="PF02163">
    <property type="entry name" value="Peptidase_M50"/>
    <property type="match status" value="1"/>
</dbReference>
<keyword evidence="4 13" id="KW-0645">Protease</keyword>
<keyword evidence="14" id="KW-1185">Reference proteome</keyword>
<evidence type="ECO:0000256" key="9">
    <source>
        <dbReference type="ARBA" id="ARBA00023049"/>
    </source>
</evidence>
<dbReference type="Proteomes" id="UP000050326">
    <property type="component" value="Unassembled WGS sequence"/>
</dbReference>
<dbReference type="InterPro" id="IPR001478">
    <property type="entry name" value="PDZ"/>
</dbReference>
<evidence type="ECO:0000256" key="10">
    <source>
        <dbReference type="ARBA" id="ARBA00023136"/>
    </source>
</evidence>
<dbReference type="SUPFAM" id="SSF50156">
    <property type="entry name" value="PDZ domain-like"/>
    <property type="match status" value="1"/>
</dbReference>
<dbReference type="InterPro" id="IPR008915">
    <property type="entry name" value="Peptidase_M50"/>
</dbReference>
<name>A0A0P8YAD5_9CLOT</name>
<evidence type="ECO:0000256" key="8">
    <source>
        <dbReference type="ARBA" id="ARBA00022989"/>
    </source>
</evidence>
<dbReference type="NCBIfam" id="TIGR00054">
    <property type="entry name" value="RIP metalloprotease RseP"/>
    <property type="match status" value="1"/>
</dbReference>
<keyword evidence="6 11" id="KW-0378">Hydrolase</keyword>
<dbReference type="GO" id="GO:0016020">
    <property type="term" value="C:membrane"/>
    <property type="evidence" value="ECO:0007669"/>
    <property type="project" value="UniProtKB-SubCell"/>
</dbReference>
<feature type="transmembrane region" description="Helical" evidence="11">
    <location>
        <begin position="282"/>
        <end position="298"/>
    </location>
</feature>
<comment type="caution">
    <text evidence="13">The sequence shown here is derived from an EMBL/GenBank/DDBJ whole genome shotgun (WGS) entry which is preliminary data.</text>
</comment>
<dbReference type="PANTHER" id="PTHR42837:SF2">
    <property type="entry name" value="MEMBRANE METALLOPROTEASE ARASP2, CHLOROPLASTIC-RELATED"/>
    <property type="match status" value="1"/>
</dbReference>
<dbReference type="GO" id="GO:0006508">
    <property type="term" value="P:proteolysis"/>
    <property type="evidence" value="ECO:0007669"/>
    <property type="project" value="UniProtKB-KW"/>
</dbReference>
<comment type="similarity">
    <text evidence="3 11">Belongs to the peptidase M50B family.</text>
</comment>
<dbReference type="Gene3D" id="2.30.42.10">
    <property type="match status" value="1"/>
</dbReference>
<dbReference type="STRING" id="36849.OXPF_20750"/>
<evidence type="ECO:0000256" key="7">
    <source>
        <dbReference type="ARBA" id="ARBA00022833"/>
    </source>
</evidence>
<dbReference type="PATRIC" id="fig|36849.3.peg.2193"/>
<keyword evidence="11" id="KW-0479">Metal-binding</keyword>
<dbReference type="PANTHER" id="PTHR42837">
    <property type="entry name" value="REGULATOR OF SIGMA-E PROTEASE RSEP"/>
    <property type="match status" value="1"/>
</dbReference>
<comment type="cofactor">
    <cofactor evidence="1 11">
        <name>Zn(2+)</name>
        <dbReference type="ChEBI" id="CHEBI:29105"/>
    </cofactor>
</comment>
<dbReference type="CDD" id="cd23081">
    <property type="entry name" value="cpPDZ_EcRseP-like"/>
    <property type="match status" value="1"/>
</dbReference>
<dbReference type="EC" id="3.4.24.-" evidence="11"/>
<accession>A0A0P8YAD5</accession>
<dbReference type="InterPro" id="IPR041489">
    <property type="entry name" value="PDZ_6"/>
</dbReference>
<keyword evidence="10 11" id="KW-0472">Membrane</keyword>
<dbReference type="InterPro" id="IPR036034">
    <property type="entry name" value="PDZ_sf"/>
</dbReference>
<keyword evidence="7 11" id="KW-0862">Zinc</keyword>
<dbReference type="EMBL" id="LKET01000032">
    <property type="protein sequence ID" value="KPU43910.1"/>
    <property type="molecule type" value="Genomic_DNA"/>
</dbReference>
<evidence type="ECO:0000256" key="3">
    <source>
        <dbReference type="ARBA" id="ARBA00007931"/>
    </source>
</evidence>
<feature type="transmembrane region" description="Helical" evidence="11">
    <location>
        <begin position="89"/>
        <end position="110"/>
    </location>
</feature>
<reference evidence="13 14" key="1">
    <citation type="submission" date="2015-09" db="EMBL/GenBank/DDBJ databases">
        <title>Genome sequence of Oxobacter pfennigii DSM 3222.</title>
        <authorList>
            <person name="Poehlein A."/>
            <person name="Bengelsdorf F.R."/>
            <person name="Schiel-Bengelsdorf B."/>
            <person name="Duerre P."/>
            <person name="Daniel R."/>
        </authorList>
    </citation>
    <scope>NUCLEOTIDE SEQUENCE [LARGE SCALE GENOMIC DNA]</scope>
    <source>
        <strain evidence="13 14">DSM 3222</strain>
    </source>
</reference>
<evidence type="ECO:0000313" key="14">
    <source>
        <dbReference type="Proteomes" id="UP000050326"/>
    </source>
</evidence>
<evidence type="ECO:0000256" key="11">
    <source>
        <dbReference type="RuleBase" id="RU362031"/>
    </source>
</evidence>
<sequence>MITLLAVVFVFGLLIMGHEFGHFIMAKLNNIKVLEFAFGMGPRLFKFDGKETAYSLRIFPIGGYVKMLGEEEEVNDPRSFSSKKTLAKMSVIAAGPIMNIIIAVVIFAIISMTSGYVKPIVSKLVDEYPAAKNAGILPGDRIIRVNGQKISTYEDYLVFVYENGGKPFNIVIDRNGDQKSFELNPIWNAEEERYMIGIEATIGRANILEALNYGVNNTWSFVKQIGGFFKNLIMGKASTEDVSGPVGIIKFAGDAARQGFNSLLVFTAFLSINLAIMNLIPFPALDGGWLFILVIEGLRRRRLDANKIGVVNFIGFAFLMILTVLITFRDFLRLSIF</sequence>
<dbReference type="CDD" id="cd06163">
    <property type="entry name" value="S2P-M50_PDZ_RseP-like"/>
    <property type="match status" value="1"/>
</dbReference>
<feature type="transmembrane region" description="Helical" evidence="11">
    <location>
        <begin position="310"/>
        <end position="328"/>
    </location>
</feature>
<evidence type="ECO:0000256" key="2">
    <source>
        <dbReference type="ARBA" id="ARBA00004141"/>
    </source>
</evidence>
<keyword evidence="5 11" id="KW-0812">Transmembrane</keyword>
<keyword evidence="8 11" id="KW-1133">Transmembrane helix</keyword>
<evidence type="ECO:0000259" key="12">
    <source>
        <dbReference type="PROSITE" id="PS50106"/>
    </source>
</evidence>
<dbReference type="PROSITE" id="PS50106">
    <property type="entry name" value="PDZ"/>
    <property type="match status" value="1"/>
</dbReference>
<evidence type="ECO:0000256" key="5">
    <source>
        <dbReference type="ARBA" id="ARBA00022692"/>
    </source>
</evidence>
<feature type="domain" description="PDZ" evidence="12">
    <location>
        <begin position="120"/>
        <end position="176"/>
    </location>
</feature>
<evidence type="ECO:0000256" key="4">
    <source>
        <dbReference type="ARBA" id="ARBA00022670"/>
    </source>
</evidence>
<keyword evidence="9 11" id="KW-0482">Metalloprotease</keyword>
<evidence type="ECO:0000313" key="13">
    <source>
        <dbReference type="EMBL" id="KPU43910.1"/>
    </source>
</evidence>
<evidence type="ECO:0000256" key="1">
    <source>
        <dbReference type="ARBA" id="ARBA00001947"/>
    </source>
</evidence>
<proteinExistence type="inferred from homology"/>
<dbReference type="GO" id="GO:0046872">
    <property type="term" value="F:metal ion binding"/>
    <property type="evidence" value="ECO:0007669"/>
    <property type="project" value="UniProtKB-KW"/>
</dbReference>
<protein>
    <recommendedName>
        <fullName evidence="11">Zinc metalloprotease</fullName>
        <ecNumber evidence="11">3.4.24.-</ecNumber>
    </recommendedName>
</protein>
<evidence type="ECO:0000256" key="6">
    <source>
        <dbReference type="ARBA" id="ARBA00022801"/>
    </source>
</evidence>
<dbReference type="RefSeq" id="WP_054875123.1">
    <property type="nucleotide sequence ID" value="NZ_LKET01000032.1"/>
</dbReference>
<gene>
    <name evidence="13" type="primary">rasP</name>
    <name evidence="13" type="ORF">OXPF_20750</name>
</gene>
<dbReference type="InterPro" id="IPR004387">
    <property type="entry name" value="Pept_M50_Zn"/>
</dbReference>
<organism evidence="13 14">
    <name type="scientific">Oxobacter pfennigii</name>
    <dbReference type="NCBI Taxonomy" id="36849"/>
    <lineage>
        <taxon>Bacteria</taxon>
        <taxon>Bacillati</taxon>
        <taxon>Bacillota</taxon>
        <taxon>Clostridia</taxon>
        <taxon>Eubacteriales</taxon>
        <taxon>Clostridiaceae</taxon>
        <taxon>Oxobacter</taxon>
    </lineage>
</organism>
<dbReference type="AlphaFoldDB" id="A0A0P8YAD5"/>
<dbReference type="Pfam" id="PF17820">
    <property type="entry name" value="PDZ_6"/>
    <property type="match status" value="1"/>
</dbReference>
<dbReference type="GO" id="GO:0004222">
    <property type="term" value="F:metalloendopeptidase activity"/>
    <property type="evidence" value="ECO:0007669"/>
    <property type="project" value="InterPro"/>
</dbReference>